<evidence type="ECO:0000313" key="2">
    <source>
        <dbReference type="EMBL" id="RPB03913.1"/>
    </source>
</evidence>
<protein>
    <submittedName>
        <fullName evidence="2">Uncharacterized protein</fullName>
    </submittedName>
</protein>
<gene>
    <name evidence="2" type="ORF">L873DRAFT_1799854</name>
</gene>
<keyword evidence="3" id="KW-1185">Reference proteome</keyword>
<dbReference type="Proteomes" id="UP000276215">
    <property type="component" value="Unassembled WGS sequence"/>
</dbReference>
<evidence type="ECO:0000256" key="1">
    <source>
        <dbReference type="SAM" id="MobiDB-lite"/>
    </source>
</evidence>
<dbReference type="EMBL" id="ML120360">
    <property type="protein sequence ID" value="RPB03913.1"/>
    <property type="molecule type" value="Genomic_DNA"/>
</dbReference>
<evidence type="ECO:0000313" key="3">
    <source>
        <dbReference type="Proteomes" id="UP000276215"/>
    </source>
</evidence>
<feature type="region of interest" description="Disordered" evidence="1">
    <location>
        <begin position="39"/>
        <end position="59"/>
    </location>
</feature>
<accession>A0A3N4K0V4</accession>
<organism evidence="2 3">
    <name type="scientific">Choiromyces venosus 120613-1</name>
    <dbReference type="NCBI Taxonomy" id="1336337"/>
    <lineage>
        <taxon>Eukaryota</taxon>
        <taxon>Fungi</taxon>
        <taxon>Dikarya</taxon>
        <taxon>Ascomycota</taxon>
        <taxon>Pezizomycotina</taxon>
        <taxon>Pezizomycetes</taxon>
        <taxon>Pezizales</taxon>
        <taxon>Tuberaceae</taxon>
        <taxon>Choiromyces</taxon>
    </lineage>
</organism>
<reference evidence="2 3" key="1">
    <citation type="journal article" date="2018" name="Nat. Ecol. Evol.">
        <title>Pezizomycetes genomes reveal the molecular basis of ectomycorrhizal truffle lifestyle.</title>
        <authorList>
            <person name="Murat C."/>
            <person name="Payen T."/>
            <person name="Noel B."/>
            <person name="Kuo A."/>
            <person name="Morin E."/>
            <person name="Chen J."/>
            <person name="Kohler A."/>
            <person name="Krizsan K."/>
            <person name="Balestrini R."/>
            <person name="Da Silva C."/>
            <person name="Montanini B."/>
            <person name="Hainaut M."/>
            <person name="Levati E."/>
            <person name="Barry K.W."/>
            <person name="Belfiori B."/>
            <person name="Cichocki N."/>
            <person name="Clum A."/>
            <person name="Dockter R.B."/>
            <person name="Fauchery L."/>
            <person name="Guy J."/>
            <person name="Iotti M."/>
            <person name="Le Tacon F."/>
            <person name="Lindquist E.A."/>
            <person name="Lipzen A."/>
            <person name="Malagnac F."/>
            <person name="Mello A."/>
            <person name="Molinier V."/>
            <person name="Miyauchi S."/>
            <person name="Poulain J."/>
            <person name="Riccioni C."/>
            <person name="Rubini A."/>
            <person name="Sitrit Y."/>
            <person name="Splivallo R."/>
            <person name="Traeger S."/>
            <person name="Wang M."/>
            <person name="Zifcakova L."/>
            <person name="Wipf D."/>
            <person name="Zambonelli A."/>
            <person name="Paolocci F."/>
            <person name="Nowrousian M."/>
            <person name="Ottonello S."/>
            <person name="Baldrian P."/>
            <person name="Spatafora J.W."/>
            <person name="Henrissat B."/>
            <person name="Nagy L.G."/>
            <person name="Aury J.M."/>
            <person name="Wincker P."/>
            <person name="Grigoriev I.V."/>
            <person name="Bonfante P."/>
            <person name="Martin F.M."/>
        </authorList>
    </citation>
    <scope>NUCLEOTIDE SEQUENCE [LARGE SCALE GENOMIC DNA]</scope>
    <source>
        <strain evidence="2 3">120613-1</strain>
    </source>
</reference>
<name>A0A3N4K0V4_9PEZI</name>
<sequence>MRKNSLDPLSEIEEEIAVLNHSRPNYTSSGKHYPFSGCFVSDRGGTRPPRDSGFNESLR</sequence>
<dbReference type="AlphaFoldDB" id="A0A3N4K0V4"/>
<proteinExistence type="predicted"/>